<dbReference type="HAMAP" id="MF_01818">
    <property type="entry name" value="RNase_Z_BN"/>
    <property type="match status" value="1"/>
</dbReference>
<gene>
    <name evidence="9" type="primary">rnz</name>
    <name evidence="12" type="ORF">SAMN05216285_3646</name>
</gene>
<keyword evidence="4 9" id="KW-0540">Nuclease</keyword>
<dbReference type="RefSeq" id="WP_049989363.1">
    <property type="nucleotide sequence ID" value="NZ_FOIS01000004.1"/>
</dbReference>
<dbReference type="PANTHER" id="PTHR46018:SF2">
    <property type="entry name" value="ZINC PHOSPHODIESTERASE ELAC PROTEIN 1"/>
    <property type="match status" value="1"/>
</dbReference>
<evidence type="ECO:0000256" key="7">
    <source>
        <dbReference type="ARBA" id="ARBA00022801"/>
    </source>
</evidence>
<feature type="domain" description="Metallo-beta-lactamase" evidence="11">
    <location>
        <begin position="20"/>
        <end position="246"/>
    </location>
</feature>
<dbReference type="Pfam" id="PF12706">
    <property type="entry name" value="Lactamase_B_2"/>
    <property type="match status" value="1"/>
</dbReference>
<sequence>MPLRVTFLGTAGAIPTTERNPSSVFVAREGDELLFDAGEGTQRQMMRFGTGFSISHLFVTHLHGDHVLGIPGLLQTMDFNDREDPLAIHTPHGTRRQLKSLINALDNRPAFPVRVNEVGAGDVAYRADEYEVRAFATDHDTRSVGYALVEDDRKGRFDRERAEELGVPVGPKFSKLHEGEPVELEDGTVVEPDQVVGEPRPGRTVVYTGDTRPAQATIEVADDPDLLIHDATFADDRAERAADTAHSTARQAAEIATRAGADRLALLHLSSRYAGHTDDHLDQAREVFAGDEQRVFVPDDGQSLEIPYPDADADADDE</sequence>
<dbReference type="SUPFAM" id="SSF56281">
    <property type="entry name" value="Metallo-hydrolase/oxidoreductase"/>
    <property type="match status" value="1"/>
</dbReference>
<keyword evidence="3 9" id="KW-0819">tRNA processing</keyword>
<feature type="region of interest" description="Disordered" evidence="10">
    <location>
        <begin position="298"/>
        <end position="318"/>
    </location>
</feature>
<evidence type="ECO:0000256" key="4">
    <source>
        <dbReference type="ARBA" id="ARBA00022722"/>
    </source>
</evidence>
<protein>
    <recommendedName>
        <fullName evidence="9">Ribonuclease Z</fullName>
        <shortName evidence="9">RNase Z</shortName>
        <ecNumber evidence="9">3.1.26.11</ecNumber>
    </recommendedName>
    <alternativeName>
        <fullName evidence="9">tRNA 3 endonuclease</fullName>
    </alternativeName>
    <alternativeName>
        <fullName evidence="9">tRNase Z</fullName>
    </alternativeName>
</protein>
<feature type="binding site" evidence="9">
    <location>
        <position position="61"/>
    </location>
    <ligand>
        <name>Zn(2+)</name>
        <dbReference type="ChEBI" id="CHEBI:29105"/>
        <label>1</label>
        <note>catalytic</note>
    </ligand>
</feature>
<feature type="binding site" evidence="9">
    <location>
        <position position="139"/>
    </location>
    <ligand>
        <name>Zn(2+)</name>
        <dbReference type="ChEBI" id="CHEBI:29105"/>
        <label>1</label>
        <note>catalytic</note>
    </ligand>
</feature>
<dbReference type="GO" id="GO:0042781">
    <property type="term" value="F:3'-tRNA processing endoribonuclease activity"/>
    <property type="evidence" value="ECO:0007669"/>
    <property type="project" value="UniProtKB-UniRule"/>
</dbReference>
<dbReference type="GO" id="GO:0008270">
    <property type="term" value="F:zinc ion binding"/>
    <property type="evidence" value="ECO:0007669"/>
    <property type="project" value="UniProtKB-UniRule"/>
</dbReference>
<evidence type="ECO:0000256" key="5">
    <source>
        <dbReference type="ARBA" id="ARBA00022723"/>
    </source>
</evidence>
<evidence type="ECO:0000256" key="6">
    <source>
        <dbReference type="ARBA" id="ARBA00022759"/>
    </source>
</evidence>
<proteinExistence type="inferred from homology"/>
<dbReference type="InterPro" id="IPR001279">
    <property type="entry name" value="Metallo-B-lactamas"/>
</dbReference>
<dbReference type="EC" id="3.1.26.11" evidence="9"/>
<dbReference type="Pfam" id="PF23023">
    <property type="entry name" value="Anti-Pycsar_Apyc1"/>
    <property type="match status" value="1"/>
</dbReference>
<comment type="subunit">
    <text evidence="2 9">Homodimer.</text>
</comment>
<dbReference type="GO" id="GO:0042802">
    <property type="term" value="F:identical protein binding"/>
    <property type="evidence" value="ECO:0007669"/>
    <property type="project" value="UniProtKB-ARBA"/>
</dbReference>
<dbReference type="Gene3D" id="3.60.15.10">
    <property type="entry name" value="Ribonuclease Z/Hydroxyacylglutathione hydrolase-like"/>
    <property type="match status" value="1"/>
</dbReference>
<feature type="active site" description="Proton acceptor" evidence="9">
    <location>
        <position position="65"/>
    </location>
</feature>
<comment type="cofactor">
    <cofactor evidence="9">
        <name>Zn(2+)</name>
        <dbReference type="ChEBI" id="CHEBI:29105"/>
    </cofactor>
    <text evidence="9">Binds 2 Zn(2+) ions.</text>
</comment>
<dbReference type="FunFam" id="3.60.15.10:FF:000002">
    <property type="entry name" value="Ribonuclease Z"/>
    <property type="match status" value="1"/>
</dbReference>
<comment type="catalytic activity">
    <reaction evidence="1 9">
        <text>Endonucleolytic cleavage of RNA, removing extra 3' nucleotides from tRNA precursor, generating 3' termini of tRNAs. A 3'-hydroxy group is left at the tRNA terminus and a 5'-phosphoryl group is left at the trailer molecule.</text>
        <dbReference type="EC" id="3.1.26.11"/>
    </reaction>
</comment>
<dbReference type="InterPro" id="IPR013471">
    <property type="entry name" value="RNase_Z/BN"/>
</dbReference>
<comment type="function">
    <text evidence="9">Zinc phosphodiesterase, which displays some tRNA 3'-processing endonuclease activity. Probably involved in tRNA maturation, by removing a 3'-trailer from precursor tRNA.</text>
</comment>
<evidence type="ECO:0000256" key="2">
    <source>
        <dbReference type="ARBA" id="ARBA00011738"/>
    </source>
</evidence>
<evidence type="ECO:0000256" key="8">
    <source>
        <dbReference type="ARBA" id="ARBA00022833"/>
    </source>
</evidence>
<dbReference type="SMART" id="SM00849">
    <property type="entry name" value="Lactamase_B"/>
    <property type="match status" value="1"/>
</dbReference>
<dbReference type="InterPro" id="IPR036866">
    <property type="entry name" value="RibonucZ/Hydroxyglut_hydro"/>
</dbReference>
<dbReference type="Proteomes" id="UP000183275">
    <property type="component" value="Unassembled WGS sequence"/>
</dbReference>
<keyword evidence="8 9" id="KW-0862">Zinc</keyword>
<feature type="binding site" evidence="9">
    <location>
        <position position="63"/>
    </location>
    <ligand>
        <name>Zn(2+)</name>
        <dbReference type="ChEBI" id="CHEBI:29105"/>
        <label>1</label>
        <note>catalytic</note>
    </ligand>
</feature>
<dbReference type="NCBIfam" id="NF000801">
    <property type="entry name" value="PRK00055.1-3"/>
    <property type="match status" value="1"/>
</dbReference>
<dbReference type="OrthoDB" id="85118at2157"/>
<dbReference type="CDD" id="cd07717">
    <property type="entry name" value="RNaseZ_ZiPD-like_MBL-fold"/>
    <property type="match status" value="1"/>
</dbReference>
<name>A0A1I0QIT4_9EURY</name>
<feature type="binding site" evidence="9">
    <location>
        <position position="268"/>
    </location>
    <ligand>
        <name>Zn(2+)</name>
        <dbReference type="ChEBI" id="CHEBI:29105"/>
        <label>2</label>
        <note>catalytic</note>
    </ligand>
</feature>
<evidence type="ECO:0000256" key="9">
    <source>
        <dbReference type="HAMAP-Rule" id="MF_01818"/>
    </source>
</evidence>
<dbReference type="eggNOG" id="arCOG00501">
    <property type="taxonomic scope" value="Archaea"/>
</dbReference>
<feature type="binding site" evidence="9">
    <location>
        <position position="210"/>
    </location>
    <ligand>
        <name>Zn(2+)</name>
        <dbReference type="ChEBI" id="CHEBI:29105"/>
        <label>2</label>
        <note>catalytic</note>
    </ligand>
</feature>
<evidence type="ECO:0000313" key="12">
    <source>
        <dbReference type="EMBL" id="SEW27119.1"/>
    </source>
</evidence>
<dbReference type="EMBL" id="FOIS01000004">
    <property type="protein sequence ID" value="SEW27119.1"/>
    <property type="molecule type" value="Genomic_DNA"/>
</dbReference>
<accession>A0A1I0QIT4</accession>
<evidence type="ECO:0000259" key="11">
    <source>
        <dbReference type="SMART" id="SM00849"/>
    </source>
</evidence>
<dbReference type="AlphaFoldDB" id="A0A1I0QIT4"/>
<dbReference type="PANTHER" id="PTHR46018">
    <property type="entry name" value="ZINC PHOSPHODIESTERASE ELAC PROTEIN 1"/>
    <property type="match status" value="1"/>
</dbReference>
<feature type="binding site" evidence="9">
    <location>
        <position position="210"/>
    </location>
    <ligand>
        <name>Zn(2+)</name>
        <dbReference type="ChEBI" id="CHEBI:29105"/>
        <label>1</label>
        <note>catalytic</note>
    </ligand>
</feature>
<keyword evidence="7 9" id="KW-0378">Hydrolase</keyword>
<feature type="binding site" evidence="9">
    <location>
        <position position="66"/>
    </location>
    <ligand>
        <name>Zn(2+)</name>
        <dbReference type="ChEBI" id="CHEBI:29105"/>
        <label>2</label>
        <note>catalytic</note>
    </ligand>
</feature>
<keyword evidence="6 9" id="KW-0255">Endonuclease</keyword>
<keyword evidence="13" id="KW-1185">Reference proteome</keyword>
<dbReference type="NCBIfam" id="TIGR02651">
    <property type="entry name" value="RNase_Z"/>
    <property type="match status" value="1"/>
</dbReference>
<comment type="similarity">
    <text evidence="9">Belongs to the RNase Z family.</text>
</comment>
<evidence type="ECO:0000256" key="10">
    <source>
        <dbReference type="SAM" id="MobiDB-lite"/>
    </source>
</evidence>
<evidence type="ECO:0000313" key="13">
    <source>
        <dbReference type="Proteomes" id="UP000183275"/>
    </source>
</evidence>
<evidence type="ECO:0000256" key="3">
    <source>
        <dbReference type="ARBA" id="ARBA00022694"/>
    </source>
</evidence>
<organism evidence="12 13">
    <name type="scientific">Natrinema salifodinae</name>
    <dbReference type="NCBI Taxonomy" id="1202768"/>
    <lineage>
        <taxon>Archaea</taxon>
        <taxon>Methanobacteriati</taxon>
        <taxon>Methanobacteriota</taxon>
        <taxon>Stenosarchaea group</taxon>
        <taxon>Halobacteria</taxon>
        <taxon>Halobacteriales</taxon>
        <taxon>Natrialbaceae</taxon>
        <taxon>Natrinema</taxon>
    </lineage>
</organism>
<evidence type="ECO:0000256" key="1">
    <source>
        <dbReference type="ARBA" id="ARBA00000402"/>
    </source>
</evidence>
<feature type="binding site" evidence="9">
    <location>
        <position position="65"/>
    </location>
    <ligand>
        <name>Zn(2+)</name>
        <dbReference type="ChEBI" id="CHEBI:29105"/>
        <label>2</label>
        <note>catalytic</note>
    </ligand>
</feature>
<reference evidence="13" key="1">
    <citation type="submission" date="2016-10" db="EMBL/GenBank/DDBJ databases">
        <authorList>
            <person name="Varghese N."/>
        </authorList>
    </citation>
    <scope>NUCLEOTIDE SEQUENCE [LARGE SCALE GENOMIC DNA]</scope>
    <source>
        <strain evidence="13">CGMCC 1.12284</strain>
    </source>
</reference>
<keyword evidence="5 9" id="KW-0479">Metal-binding</keyword>
<dbReference type="STRING" id="1202768.SAMN05216285_3646"/>